<evidence type="ECO:0000256" key="3">
    <source>
        <dbReference type="ARBA" id="ARBA00022448"/>
    </source>
</evidence>
<dbReference type="PRINTS" id="PR00123">
    <property type="entry name" value="ATPASEA"/>
</dbReference>
<keyword evidence="12" id="KW-1185">Reference proteome</keyword>
<dbReference type="KEGG" id="mmir:HLA87_00320"/>
<dbReference type="GO" id="GO:0045259">
    <property type="term" value="C:proton-transporting ATP synthase complex"/>
    <property type="evidence" value="ECO:0007669"/>
    <property type="project" value="UniProtKB-KW"/>
</dbReference>
<accession>A0A6M4JAY5</accession>
<keyword evidence="6" id="KW-0375">Hydrogen ion transport</keyword>
<dbReference type="SUPFAM" id="SSF81336">
    <property type="entry name" value="F1F0 ATP synthase subunit A"/>
    <property type="match status" value="1"/>
</dbReference>
<keyword evidence="10" id="KW-0066">ATP synthesis</keyword>
<sequence>MQKIIDAFSMWNQPQLFSLAVTVLIIFIVSLVVFIKIKKHSKPNKAPVATVLIAENYVTTIDNAYDDTAGGKLPIARFYIFGLATFLLVGNMLGLIGLEPIATSYSITFTLAAVTFIGIYLVGFWYQKLRFFLRYIKNPAEILGQFSPLISLGCRMFGNITGGAVIVTAVYFAAGWLWGLIFPGPQLYFFACIVTPWMHMFFDIFGAVIQALIFTVLTTIYWTNEVEIHTRKNKTSKKQLKNQQNIINISKNIY</sequence>
<dbReference type="CDD" id="cd00310">
    <property type="entry name" value="ATP-synt_Fo_a_6"/>
    <property type="match status" value="1"/>
</dbReference>
<protein>
    <submittedName>
        <fullName evidence="11">F0F1 ATP synthase subunit A</fullName>
    </submittedName>
</protein>
<dbReference type="InterPro" id="IPR035908">
    <property type="entry name" value="F0_ATP_A_sf"/>
</dbReference>
<comment type="similarity">
    <text evidence="2">Belongs to the ATPase A chain family.</text>
</comment>
<evidence type="ECO:0000256" key="4">
    <source>
        <dbReference type="ARBA" id="ARBA00022547"/>
    </source>
</evidence>
<evidence type="ECO:0000313" key="12">
    <source>
        <dbReference type="Proteomes" id="UP000500686"/>
    </source>
</evidence>
<dbReference type="Proteomes" id="UP000500686">
    <property type="component" value="Chromosome"/>
</dbReference>
<evidence type="ECO:0000313" key="11">
    <source>
        <dbReference type="EMBL" id="QJR43257.1"/>
    </source>
</evidence>
<keyword evidence="3" id="KW-0813">Transport</keyword>
<evidence type="ECO:0000256" key="10">
    <source>
        <dbReference type="ARBA" id="ARBA00023310"/>
    </source>
</evidence>
<dbReference type="Pfam" id="PF00119">
    <property type="entry name" value="ATP-synt_A"/>
    <property type="match status" value="1"/>
</dbReference>
<keyword evidence="9" id="KW-0472">Membrane</keyword>
<dbReference type="Gene3D" id="1.20.120.220">
    <property type="entry name" value="ATP synthase, F0 complex, subunit A"/>
    <property type="match status" value="1"/>
</dbReference>
<evidence type="ECO:0000256" key="7">
    <source>
        <dbReference type="ARBA" id="ARBA00022989"/>
    </source>
</evidence>
<dbReference type="GO" id="GO:0046933">
    <property type="term" value="F:proton-transporting ATP synthase activity, rotational mechanism"/>
    <property type="evidence" value="ECO:0007669"/>
    <property type="project" value="TreeGrafter"/>
</dbReference>
<dbReference type="PANTHER" id="PTHR42823">
    <property type="entry name" value="ATP SYNTHASE SUBUNIT A, CHLOROPLASTIC"/>
    <property type="match status" value="1"/>
</dbReference>
<dbReference type="InterPro" id="IPR000568">
    <property type="entry name" value="ATP_synth_F0_asu"/>
</dbReference>
<name>A0A6M4JAY5_9MOLU</name>
<dbReference type="GO" id="GO:0042777">
    <property type="term" value="P:proton motive force-driven plasma membrane ATP synthesis"/>
    <property type="evidence" value="ECO:0007669"/>
    <property type="project" value="TreeGrafter"/>
</dbReference>
<evidence type="ECO:0000256" key="8">
    <source>
        <dbReference type="ARBA" id="ARBA00023065"/>
    </source>
</evidence>
<keyword evidence="7" id="KW-1133">Transmembrane helix</keyword>
<evidence type="ECO:0000256" key="9">
    <source>
        <dbReference type="ARBA" id="ARBA00023136"/>
    </source>
</evidence>
<evidence type="ECO:0000256" key="2">
    <source>
        <dbReference type="ARBA" id="ARBA00006810"/>
    </source>
</evidence>
<dbReference type="GO" id="GO:0005886">
    <property type="term" value="C:plasma membrane"/>
    <property type="evidence" value="ECO:0007669"/>
    <property type="project" value="TreeGrafter"/>
</dbReference>
<proteinExistence type="inferred from homology"/>
<keyword evidence="5" id="KW-0812">Transmembrane</keyword>
<evidence type="ECO:0000256" key="6">
    <source>
        <dbReference type="ARBA" id="ARBA00022781"/>
    </source>
</evidence>
<dbReference type="PANTHER" id="PTHR42823:SF3">
    <property type="entry name" value="ATP SYNTHASE SUBUNIT A, CHLOROPLASTIC"/>
    <property type="match status" value="1"/>
</dbReference>
<dbReference type="NCBIfam" id="NF004487">
    <property type="entry name" value="PRK05815.3-5"/>
    <property type="match status" value="1"/>
</dbReference>
<dbReference type="AlphaFoldDB" id="A0A6M4JAY5"/>
<evidence type="ECO:0000256" key="1">
    <source>
        <dbReference type="ARBA" id="ARBA00004141"/>
    </source>
</evidence>
<keyword evidence="4" id="KW-0138">CF(0)</keyword>
<comment type="subcellular location">
    <subcellularLocation>
        <location evidence="1">Membrane</location>
        <topology evidence="1">Multi-pass membrane protein</topology>
    </subcellularLocation>
</comment>
<dbReference type="EMBL" id="CP053096">
    <property type="protein sequence ID" value="QJR43257.1"/>
    <property type="molecule type" value="Genomic_DNA"/>
</dbReference>
<gene>
    <name evidence="11" type="ORF">HLA87_00320</name>
</gene>
<keyword evidence="8" id="KW-0406">Ion transport</keyword>
<organism evidence="11 12">
    <name type="scientific">Mycoplasma miroungigenitalium</name>
    <dbReference type="NCBI Taxonomy" id="754515"/>
    <lineage>
        <taxon>Bacteria</taxon>
        <taxon>Bacillati</taxon>
        <taxon>Mycoplasmatota</taxon>
        <taxon>Mollicutes</taxon>
        <taxon>Mycoplasmataceae</taxon>
        <taxon>Mycoplasma</taxon>
    </lineage>
</organism>
<evidence type="ECO:0000256" key="5">
    <source>
        <dbReference type="ARBA" id="ARBA00022692"/>
    </source>
</evidence>
<reference evidence="11 12" key="1">
    <citation type="submission" date="2020-05" db="EMBL/GenBank/DDBJ databases">
        <title>Novel Mycoplasma species detected in Mirounga angustirostris (northern elephant seal) from the USA.</title>
        <authorList>
            <person name="Volokhov D.V."/>
        </authorList>
    </citation>
    <scope>NUCLEOTIDE SEQUENCE [LARGE SCALE GENOMIC DNA]</scope>
    <source>
        <strain evidence="11 12">Mirounga ES2806-GEN</strain>
    </source>
</reference>
<dbReference type="InterPro" id="IPR045082">
    <property type="entry name" value="ATP_syn_F0_a_bact/chloroplast"/>
</dbReference>
<dbReference type="RefSeq" id="WP_171110808.1">
    <property type="nucleotide sequence ID" value="NZ_CP053096.1"/>
</dbReference>